<reference evidence="3" key="2">
    <citation type="submission" date="2021-09" db="EMBL/GenBank/DDBJ databases">
        <authorList>
            <person name="Jia N."/>
            <person name="Wang J."/>
            <person name="Shi W."/>
            <person name="Du L."/>
            <person name="Sun Y."/>
            <person name="Zhan W."/>
            <person name="Jiang J."/>
            <person name="Wang Q."/>
            <person name="Zhang B."/>
            <person name="Ji P."/>
            <person name="Sakyi L.B."/>
            <person name="Cui X."/>
            <person name="Yuan T."/>
            <person name="Jiang B."/>
            <person name="Yang W."/>
            <person name="Lam T.T.-Y."/>
            <person name="Chang Q."/>
            <person name="Ding S."/>
            <person name="Wang X."/>
            <person name="Zhu J."/>
            <person name="Ruan X."/>
            <person name="Zhao L."/>
            <person name="Wei J."/>
            <person name="Que T."/>
            <person name="Du C."/>
            <person name="Cheng J."/>
            <person name="Dai P."/>
            <person name="Han X."/>
            <person name="Huang E."/>
            <person name="Gao Y."/>
            <person name="Liu J."/>
            <person name="Shao H."/>
            <person name="Ye R."/>
            <person name="Li L."/>
            <person name="Wei W."/>
            <person name="Wang X."/>
            <person name="Wang C."/>
            <person name="Huo Q."/>
            <person name="Li W."/>
            <person name="Guo W."/>
            <person name="Chen H."/>
            <person name="Chen S."/>
            <person name="Zhou L."/>
            <person name="Zhou L."/>
            <person name="Ni X."/>
            <person name="Tian J."/>
            <person name="Zhou Y."/>
            <person name="Sheng Y."/>
            <person name="Liu T."/>
            <person name="Pan Y."/>
            <person name="Xia L."/>
            <person name="Li J."/>
            <person name="Zhao F."/>
            <person name="Cao W."/>
        </authorList>
    </citation>
    <scope>NUCLEOTIDE SEQUENCE</scope>
    <source>
        <strain evidence="3">Rmic-2018</strain>
        <tissue evidence="3">Larvae</tissue>
    </source>
</reference>
<keyword evidence="2" id="KW-0812">Transmembrane</keyword>
<protein>
    <submittedName>
        <fullName evidence="3">Uncharacterized protein</fullName>
    </submittedName>
</protein>
<reference evidence="3" key="1">
    <citation type="journal article" date="2020" name="Cell">
        <title>Large-Scale Comparative Analyses of Tick Genomes Elucidate Their Genetic Diversity and Vector Capacities.</title>
        <authorList>
            <consortium name="Tick Genome and Microbiome Consortium (TIGMIC)"/>
            <person name="Jia N."/>
            <person name="Wang J."/>
            <person name="Shi W."/>
            <person name="Du L."/>
            <person name="Sun Y."/>
            <person name="Zhan W."/>
            <person name="Jiang J.F."/>
            <person name="Wang Q."/>
            <person name="Zhang B."/>
            <person name="Ji P."/>
            <person name="Bell-Sakyi L."/>
            <person name="Cui X.M."/>
            <person name="Yuan T.T."/>
            <person name="Jiang B.G."/>
            <person name="Yang W.F."/>
            <person name="Lam T.T."/>
            <person name="Chang Q.C."/>
            <person name="Ding S.J."/>
            <person name="Wang X.J."/>
            <person name="Zhu J.G."/>
            <person name="Ruan X.D."/>
            <person name="Zhao L."/>
            <person name="Wei J.T."/>
            <person name="Ye R.Z."/>
            <person name="Que T.C."/>
            <person name="Du C.H."/>
            <person name="Zhou Y.H."/>
            <person name="Cheng J.X."/>
            <person name="Dai P.F."/>
            <person name="Guo W.B."/>
            <person name="Han X.H."/>
            <person name="Huang E.J."/>
            <person name="Li L.F."/>
            <person name="Wei W."/>
            <person name="Gao Y.C."/>
            <person name="Liu J.Z."/>
            <person name="Shao H.Z."/>
            <person name="Wang X."/>
            <person name="Wang C.C."/>
            <person name="Yang T.C."/>
            <person name="Huo Q.B."/>
            <person name="Li W."/>
            <person name="Chen H.Y."/>
            <person name="Chen S.E."/>
            <person name="Zhou L.G."/>
            <person name="Ni X.B."/>
            <person name="Tian J.H."/>
            <person name="Sheng Y."/>
            <person name="Liu T."/>
            <person name="Pan Y.S."/>
            <person name="Xia L.Y."/>
            <person name="Li J."/>
            <person name="Zhao F."/>
            <person name="Cao W.C."/>
        </authorList>
    </citation>
    <scope>NUCLEOTIDE SEQUENCE</scope>
    <source>
        <strain evidence="3">Rmic-2018</strain>
    </source>
</reference>
<feature type="compositionally biased region" description="Polar residues" evidence="1">
    <location>
        <begin position="96"/>
        <end position="107"/>
    </location>
</feature>
<keyword evidence="2" id="KW-1133">Transmembrane helix</keyword>
<feature type="compositionally biased region" description="Low complexity" evidence="1">
    <location>
        <begin position="66"/>
        <end position="79"/>
    </location>
</feature>
<keyword evidence="4" id="KW-1185">Reference proteome</keyword>
<name>A0A9J6D5D6_RHIMP</name>
<comment type="caution">
    <text evidence="3">The sequence shown here is derived from an EMBL/GenBank/DDBJ whole genome shotgun (WGS) entry which is preliminary data.</text>
</comment>
<evidence type="ECO:0000313" key="4">
    <source>
        <dbReference type="Proteomes" id="UP000821866"/>
    </source>
</evidence>
<feature type="compositionally biased region" description="Basic and acidic residues" evidence="1">
    <location>
        <begin position="108"/>
        <end position="117"/>
    </location>
</feature>
<dbReference type="AlphaFoldDB" id="A0A9J6D5D6"/>
<evidence type="ECO:0000313" key="3">
    <source>
        <dbReference type="EMBL" id="KAH8009039.1"/>
    </source>
</evidence>
<accession>A0A9J6D5D6</accession>
<dbReference type="Proteomes" id="UP000821866">
    <property type="component" value="Chromosome 9"/>
</dbReference>
<feature type="transmembrane region" description="Helical" evidence="2">
    <location>
        <begin position="281"/>
        <end position="301"/>
    </location>
</feature>
<gene>
    <name evidence="3" type="ORF">HPB51_009015</name>
</gene>
<keyword evidence="2" id="KW-0472">Membrane</keyword>
<proteinExistence type="predicted"/>
<feature type="region of interest" description="Disordered" evidence="1">
    <location>
        <begin position="96"/>
        <end position="120"/>
    </location>
</feature>
<evidence type="ECO:0000256" key="2">
    <source>
        <dbReference type="SAM" id="Phobius"/>
    </source>
</evidence>
<organism evidence="3 4">
    <name type="scientific">Rhipicephalus microplus</name>
    <name type="common">Cattle tick</name>
    <name type="synonym">Boophilus microplus</name>
    <dbReference type="NCBI Taxonomy" id="6941"/>
    <lineage>
        <taxon>Eukaryota</taxon>
        <taxon>Metazoa</taxon>
        <taxon>Ecdysozoa</taxon>
        <taxon>Arthropoda</taxon>
        <taxon>Chelicerata</taxon>
        <taxon>Arachnida</taxon>
        <taxon>Acari</taxon>
        <taxon>Parasitiformes</taxon>
        <taxon>Ixodida</taxon>
        <taxon>Ixodoidea</taxon>
        <taxon>Ixodidae</taxon>
        <taxon>Rhipicephalinae</taxon>
        <taxon>Rhipicephalus</taxon>
        <taxon>Boophilus</taxon>
    </lineage>
</organism>
<evidence type="ECO:0000256" key="1">
    <source>
        <dbReference type="SAM" id="MobiDB-lite"/>
    </source>
</evidence>
<feature type="region of interest" description="Disordered" evidence="1">
    <location>
        <begin position="43"/>
        <end position="79"/>
    </location>
</feature>
<dbReference type="VEuPathDB" id="VectorBase:LOC119177813"/>
<sequence>MAPPFQSIRSALYFWMRGRRRNDESSSYSEQDWWPLSSNAKFRRRTPLSSPRSSGQWSSVGATDEASSGAATSSRGSSSHGSYVPLPLLLGLPQSNSVESDTDSSIELTDRGSKESLVHGGTPWQGLQNVSQNIRAPAMACIVFIGAFATAMVVKRSFGVLSGEETAAFASDLPVYLQLPSRPLQPDDSGPSVKFSHRCYNGTVKRGRFGPSKESSWLRLWLVRKGRTRRRGPGPLLPSVEYATPGRAPASSGHGRTNNDRQRMRQEIMALARSPSCWRPLMVFVFSLVIGATLALAAYGIRGSRLRRGGGMPRRGNITYEDDADERG</sequence>
<dbReference type="EMBL" id="JABSTU010000011">
    <property type="protein sequence ID" value="KAH8009039.1"/>
    <property type="molecule type" value="Genomic_DNA"/>
</dbReference>
<feature type="region of interest" description="Disordered" evidence="1">
    <location>
        <begin position="232"/>
        <end position="261"/>
    </location>
</feature>
<feature type="region of interest" description="Disordered" evidence="1">
    <location>
        <begin position="308"/>
        <end position="328"/>
    </location>
</feature>